<dbReference type="PANTHER" id="PTHR48090">
    <property type="entry name" value="UNDECAPRENYL-PHOSPHATE 4-DEOXY-4-FORMAMIDO-L-ARABINOSE TRANSFERASE-RELATED"/>
    <property type="match status" value="1"/>
</dbReference>
<sequence>MANFESLTIFYPMWNEQDTIHRAVNAAFEAGDALVADGEIASYDVLIINDASTDATGEIADRLAASDPRVSVVHHAVNRKLGGTIKTGFENARGEIVLYTDADLPFDMAEVTKAVRLLRIYEADIVSAYRFDRTGEGVRRLIYSYVYNRLVQTLFGLRLRDMNFAFKLMRRSMLDQVELKSEGSFIDVELLARAKRLGFEIVQFGVDYFPRTRGISTLSSNSVIVKIVREMLELRGELQALEPLPPEVLHPWASGSGEPA</sequence>
<dbReference type="CDD" id="cd04179">
    <property type="entry name" value="DPM_DPG-synthase_like"/>
    <property type="match status" value="1"/>
</dbReference>
<dbReference type="SUPFAM" id="SSF53448">
    <property type="entry name" value="Nucleotide-diphospho-sugar transferases"/>
    <property type="match status" value="1"/>
</dbReference>
<evidence type="ECO:0000259" key="1">
    <source>
        <dbReference type="Pfam" id="PF00535"/>
    </source>
</evidence>
<reference evidence="2" key="1">
    <citation type="submission" date="2020-05" db="EMBL/GenBank/DDBJ databases">
        <authorList>
            <person name="Chiriac C."/>
            <person name="Salcher M."/>
            <person name="Ghai R."/>
            <person name="Kavagutti S V."/>
        </authorList>
    </citation>
    <scope>NUCLEOTIDE SEQUENCE</scope>
</reference>
<gene>
    <name evidence="2" type="ORF">UFOPK1835_01079</name>
</gene>
<dbReference type="InterPro" id="IPR001173">
    <property type="entry name" value="Glyco_trans_2-like"/>
</dbReference>
<proteinExistence type="predicted"/>
<name>A0A6J6HQI3_9ZZZZ</name>
<organism evidence="2">
    <name type="scientific">freshwater metagenome</name>
    <dbReference type="NCBI Taxonomy" id="449393"/>
    <lineage>
        <taxon>unclassified sequences</taxon>
        <taxon>metagenomes</taxon>
        <taxon>ecological metagenomes</taxon>
    </lineage>
</organism>
<dbReference type="EMBL" id="CAEZUP010000041">
    <property type="protein sequence ID" value="CAB4610828.1"/>
    <property type="molecule type" value="Genomic_DNA"/>
</dbReference>
<accession>A0A6J6HQI3</accession>
<dbReference type="InterPro" id="IPR029044">
    <property type="entry name" value="Nucleotide-diphossugar_trans"/>
</dbReference>
<protein>
    <submittedName>
        <fullName evidence="2">Unannotated protein</fullName>
    </submittedName>
</protein>
<dbReference type="AlphaFoldDB" id="A0A6J6HQI3"/>
<evidence type="ECO:0000313" key="2">
    <source>
        <dbReference type="EMBL" id="CAB4610828.1"/>
    </source>
</evidence>
<dbReference type="InterPro" id="IPR050256">
    <property type="entry name" value="Glycosyltransferase_2"/>
</dbReference>
<dbReference type="Pfam" id="PF00535">
    <property type="entry name" value="Glycos_transf_2"/>
    <property type="match status" value="1"/>
</dbReference>
<feature type="domain" description="Glycosyltransferase 2-like" evidence="1">
    <location>
        <begin position="9"/>
        <end position="176"/>
    </location>
</feature>
<dbReference type="Gene3D" id="3.90.550.10">
    <property type="entry name" value="Spore Coat Polysaccharide Biosynthesis Protein SpsA, Chain A"/>
    <property type="match status" value="1"/>
</dbReference>